<protein>
    <recommendedName>
        <fullName evidence="6">Axonemal dynein light chain domain containing 1</fullName>
    </recommendedName>
</protein>
<dbReference type="EMBL" id="JAGEUA010000001">
    <property type="protein sequence ID" value="KAL1023170.1"/>
    <property type="molecule type" value="Genomic_DNA"/>
</dbReference>
<feature type="coiled-coil region" evidence="2">
    <location>
        <begin position="778"/>
        <end position="805"/>
    </location>
</feature>
<evidence type="ECO:0000313" key="4">
    <source>
        <dbReference type="EMBL" id="KAL1023170.1"/>
    </source>
</evidence>
<dbReference type="PANTHER" id="PTHR23052">
    <property type="entry name" value="AXONEMAL DYNEIN LIGHT CHAIN DOMAIN-CONTAINING PROTEIN 1"/>
    <property type="match status" value="1"/>
</dbReference>
<feature type="compositionally biased region" description="Basic residues" evidence="3">
    <location>
        <begin position="1059"/>
        <end position="1071"/>
    </location>
</feature>
<name>A0ABD0XPA3_UMBPY</name>
<organism evidence="4 5">
    <name type="scientific">Umbra pygmaea</name>
    <name type="common">Eastern mudminnow</name>
    <dbReference type="NCBI Taxonomy" id="75934"/>
    <lineage>
        <taxon>Eukaryota</taxon>
        <taxon>Metazoa</taxon>
        <taxon>Chordata</taxon>
        <taxon>Craniata</taxon>
        <taxon>Vertebrata</taxon>
        <taxon>Euteleostomi</taxon>
        <taxon>Actinopterygii</taxon>
        <taxon>Neopterygii</taxon>
        <taxon>Teleostei</taxon>
        <taxon>Protacanthopterygii</taxon>
        <taxon>Esociformes</taxon>
        <taxon>Umbridae</taxon>
        <taxon>Umbra</taxon>
    </lineage>
</organism>
<proteinExistence type="predicted"/>
<dbReference type="Pfam" id="PF10211">
    <property type="entry name" value="Ax_dynein_light"/>
    <property type="match status" value="1"/>
</dbReference>
<keyword evidence="1 2" id="KW-0175">Coiled coil</keyword>
<keyword evidence="5" id="KW-1185">Reference proteome</keyword>
<dbReference type="AlphaFoldDB" id="A0ABD0XPA3"/>
<dbReference type="PANTHER" id="PTHR23052:SF1">
    <property type="entry name" value="AXONEMAL DYNEIN LIGHT CHAIN DOMAIN-CONTAINING PROTEIN 1"/>
    <property type="match status" value="1"/>
</dbReference>
<accession>A0ABD0XPA3</accession>
<evidence type="ECO:0008006" key="6">
    <source>
        <dbReference type="Google" id="ProtNLM"/>
    </source>
</evidence>
<dbReference type="InterPro" id="IPR052845">
    <property type="entry name" value="Axonemal_dynein_LC_domain"/>
</dbReference>
<feature type="region of interest" description="Disordered" evidence="3">
    <location>
        <begin position="1027"/>
        <end position="1071"/>
    </location>
</feature>
<evidence type="ECO:0000256" key="2">
    <source>
        <dbReference type="SAM" id="Coils"/>
    </source>
</evidence>
<evidence type="ECO:0000256" key="3">
    <source>
        <dbReference type="SAM" id="MobiDB-lite"/>
    </source>
</evidence>
<feature type="compositionally biased region" description="Polar residues" evidence="3">
    <location>
        <begin position="1027"/>
        <end position="1036"/>
    </location>
</feature>
<evidence type="ECO:0000256" key="1">
    <source>
        <dbReference type="ARBA" id="ARBA00023054"/>
    </source>
</evidence>
<dbReference type="Proteomes" id="UP001557470">
    <property type="component" value="Unassembled WGS sequence"/>
</dbReference>
<gene>
    <name evidence="4" type="ORF">UPYG_G00037260</name>
</gene>
<evidence type="ECO:0000313" key="5">
    <source>
        <dbReference type="Proteomes" id="UP001557470"/>
    </source>
</evidence>
<comment type="caution">
    <text evidence="4">The sequence shown here is derived from an EMBL/GenBank/DDBJ whole genome shotgun (WGS) entry which is preliminary data.</text>
</comment>
<reference evidence="4 5" key="1">
    <citation type="submission" date="2024-06" db="EMBL/GenBank/DDBJ databases">
        <authorList>
            <person name="Pan Q."/>
            <person name="Wen M."/>
            <person name="Jouanno E."/>
            <person name="Zahm M."/>
            <person name="Klopp C."/>
            <person name="Cabau C."/>
            <person name="Louis A."/>
            <person name="Berthelot C."/>
            <person name="Parey E."/>
            <person name="Roest Crollius H."/>
            <person name="Montfort J."/>
            <person name="Robinson-Rechavi M."/>
            <person name="Bouchez O."/>
            <person name="Lampietro C."/>
            <person name="Lopez Roques C."/>
            <person name="Donnadieu C."/>
            <person name="Postlethwait J."/>
            <person name="Bobe J."/>
            <person name="Verreycken H."/>
            <person name="Guiguen Y."/>
        </authorList>
    </citation>
    <scope>NUCLEOTIDE SEQUENCE [LARGE SCALE GENOMIC DNA]</scope>
    <source>
        <strain evidence="4">Up_M1</strain>
        <tissue evidence="4">Testis</tissue>
    </source>
</reference>
<dbReference type="GO" id="GO:0005737">
    <property type="term" value="C:cytoplasm"/>
    <property type="evidence" value="ECO:0007669"/>
    <property type="project" value="UniProtKB-ARBA"/>
</dbReference>
<dbReference type="InterPro" id="IPR019347">
    <property type="entry name" value="Axonemal_dynein_light_chain"/>
</dbReference>
<sequence length="1071" mass="121943">MIRTVATYSHLMWLSSHYITVDVLCVKFFTLKMSASKSIPSPHVLLKPELRRINSSHSVSSPENDKALKELPELKEKPVPVTDRSKMQLLPLLNDLIPDELLDTLTSTICPHDRLGPPKLTKTPKGFKVHGMRRTDAIWHHPVGRKKYKYFLDHPMSLTGAGRDISFLCDAMVSQRERIPLPPMVDRGAKNTPTNQKDISHTESLIPEEYHILKNKGVQGLNCYDDKFTVLLEDENRRLKLFPSMRPSGRLEAVQLMKVMDEMLDRAGVNKEEYQELSGISQMQSLLELVRVEQNIYNIVFHELIRQVSVECAERGQLLAKLRQRYVSLLDRIPRQLKGLHTETLAQKALDRRLTEEIICFRHSISQLSTELSKMKEHDELVSKQAEMAHEELAKAVEQSQKNSDMVGQYHDLYEMQRMRLDLQVTRLLEERELWSSVTYNLALKVIKVNNIQLASRLHISEQTWTKTAEHFTFFLMSKDTEDLNRMTELTEQWAEQLASFMECLREAERQQSVGIQGIKAAIRNWHTSIGANVRSVDLKLKKVLEEQLYADLKMWSNTLTIQCERYGGEDLLSCQETLNILGQQQELWVEVGLRLFRRHLATDGQPPEGQEAMRELGLAVSELHKQLGIRVNGESGVHKELMSLVRNMEDWATRMKALVGCTEGLPHSDWLKLEKALGGWVILAEQALMLVHSSQPEKERLKDKPYIPIEANDVVNTLQEFVLTQVNFFDCENHKLFEEVNSTHTALIRWMVDLLLQLVPDRSNDQDQTLLPGPNTIAPMEVTLDQLEEDAKNLSQKLDYLSKYITSSCQGIVEEEIQKSLGQDDTENQLHDLSKLQSESGEWKHCCGLLLSDLKGSPVELRVKLNLISRSITELHPNALPMDPLMDIPAVIPKAVSHEGQEYHEKQMQSFDVSHLGETEYAEKNTESSLTGSMMKLISHDGNIIEQTLGEDTVGLCGSEDMVARPRTQNSQRAFDSLATVGVLQHELLEVQAQAQSAEERALKAEEALQAALEKIQDLERQLQGRTSLEANVSKISVVASPKPKALPPESKVEHQKPGHNPKQTKPKKR</sequence>